<dbReference type="PANTHER" id="PTHR46825:SF7">
    <property type="entry name" value="D-ALANYL-D-ALANINE CARBOXYPEPTIDASE"/>
    <property type="match status" value="1"/>
</dbReference>
<dbReference type="SUPFAM" id="SSF56601">
    <property type="entry name" value="beta-lactamase/transpeptidase-like"/>
    <property type="match status" value="1"/>
</dbReference>
<protein>
    <submittedName>
        <fullName evidence="3">Serine hydrolase domain-containing protein</fullName>
        <ecNumber evidence="3">3.1.1.103</ecNumber>
    </submittedName>
</protein>
<dbReference type="Gene3D" id="3.40.710.10">
    <property type="entry name" value="DD-peptidase/beta-lactamase superfamily"/>
    <property type="match status" value="1"/>
</dbReference>
<feature type="domain" description="Beta-lactamase-related" evidence="2">
    <location>
        <begin position="43"/>
        <end position="361"/>
    </location>
</feature>
<dbReference type="InterPro" id="IPR012338">
    <property type="entry name" value="Beta-lactam/transpept-like"/>
</dbReference>
<dbReference type="EMBL" id="JAWSTH010000049">
    <property type="protein sequence ID" value="MDW5596196.1"/>
    <property type="molecule type" value="Genomic_DNA"/>
</dbReference>
<gene>
    <name evidence="3" type="ORF">R7226_17745</name>
</gene>
<dbReference type="RefSeq" id="WP_318598577.1">
    <property type="nucleotide sequence ID" value="NZ_JAWSTH010000049.1"/>
</dbReference>
<dbReference type="InterPro" id="IPR050491">
    <property type="entry name" value="AmpC-like"/>
</dbReference>
<feature type="chain" id="PRO_5045096747" evidence="1">
    <location>
        <begin position="32"/>
        <end position="382"/>
    </location>
</feature>
<dbReference type="PANTHER" id="PTHR46825">
    <property type="entry name" value="D-ALANYL-D-ALANINE-CARBOXYPEPTIDASE/ENDOPEPTIDASE AMPH"/>
    <property type="match status" value="1"/>
</dbReference>
<dbReference type="EC" id="3.1.1.103" evidence="3"/>
<name>A0ABU4HSA5_9ACTN</name>
<reference evidence="4" key="1">
    <citation type="submission" date="2023-07" db="EMBL/GenBank/DDBJ databases">
        <title>Conexibacter stalactiti sp. nov., isolated from stalactites in a lava cave and emended description of the genus Conexibacter.</title>
        <authorList>
            <person name="Lee S.D."/>
        </authorList>
    </citation>
    <scope>NUCLEOTIDE SEQUENCE [LARGE SCALE GENOMIC DNA]</scope>
    <source>
        <strain evidence="4">KCTC 39840</strain>
    </source>
</reference>
<reference evidence="3 4" key="2">
    <citation type="submission" date="2023-10" db="EMBL/GenBank/DDBJ databases">
        <authorList>
            <person name="Han X.F."/>
        </authorList>
    </citation>
    <scope>NUCLEOTIDE SEQUENCE [LARGE SCALE GENOMIC DNA]</scope>
    <source>
        <strain evidence="3 4">KCTC 39840</strain>
    </source>
</reference>
<dbReference type="Pfam" id="PF00144">
    <property type="entry name" value="Beta-lactamase"/>
    <property type="match status" value="1"/>
</dbReference>
<evidence type="ECO:0000313" key="4">
    <source>
        <dbReference type="Proteomes" id="UP001284601"/>
    </source>
</evidence>
<keyword evidence="1" id="KW-0732">Signal</keyword>
<keyword evidence="4" id="KW-1185">Reference proteome</keyword>
<evidence type="ECO:0000313" key="3">
    <source>
        <dbReference type="EMBL" id="MDW5596196.1"/>
    </source>
</evidence>
<evidence type="ECO:0000256" key="1">
    <source>
        <dbReference type="SAM" id="SignalP"/>
    </source>
</evidence>
<organism evidence="3 4">
    <name type="scientific">Conexibacter stalactiti</name>
    <dbReference type="NCBI Taxonomy" id="1940611"/>
    <lineage>
        <taxon>Bacteria</taxon>
        <taxon>Bacillati</taxon>
        <taxon>Actinomycetota</taxon>
        <taxon>Thermoleophilia</taxon>
        <taxon>Solirubrobacterales</taxon>
        <taxon>Conexibacteraceae</taxon>
        <taxon>Conexibacter</taxon>
    </lineage>
</organism>
<keyword evidence="3" id="KW-0378">Hydrolase</keyword>
<accession>A0ABU4HSA5</accession>
<dbReference type="Proteomes" id="UP001284601">
    <property type="component" value="Unassembled WGS sequence"/>
</dbReference>
<evidence type="ECO:0000259" key="2">
    <source>
        <dbReference type="Pfam" id="PF00144"/>
    </source>
</evidence>
<dbReference type="GO" id="GO:0016787">
    <property type="term" value="F:hydrolase activity"/>
    <property type="evidence" value="ECO:0007669"/>
    <property type="project" value="UniProtKB-KW"/>
</dbReference>
<proteinExistence type="predicted"/>
<feature type="signal peptide" evidence="1">
    <location>
        <begin position="1"/>
        <end position="31"/>
    </location>
</feature>
<comment type="caution">
    <text evidence="3">The sequence shown here is derived from an EMBL/GenBank/DDBJ whole genome shotgun (WGS) entry which is preliminary data.</text>
</comment>
<dbReference type="InterPro" id="IPR001466">
    <property type="entry name" value="Beta-lactam-related"/>
</dbReference>
<sequence>MARFIRSTAPRRIACAAAVALPLLVPAVGQARTTDADVQRGLRRLVAARGGAPGAVATLYRDGRLTVLRAGRADVRRRGAPTANQHMRIASIAKAFSGAVALHLVQEGRLSLDDTLGQRLPSAPAAWSAVTIRQLLNHTSGIPDYTKSDGFAESATRDLRAYVSPQQIVGFVRREPLAFAPGSRYEYSNTDNILIGLIAEAVASTPYPTLLQQIVFGPAGLTRTSFPTRRLSLPAPFIHGYVVSPGEAPQDVTSAISPSGAWASGAIVSTPRDLSAFIRADLGRRFFGAAEQEQQLSFVRGSSDPPGPGTNAAGLALFRYTTRCGVVYGHTGSFPGYAQWAAATADGSASVTTTLNIPPPKGALLRQLRSVQADAVCALLGR</sequence>